<dbReference type="EMBL" id="CM041541">
    <property type="protein sequence ID" value="KAI3365871.1"/>
    <property type="molecule type" value="Genomic_DNA"/>
</dbReference>
<evidence type="ECO:0000313" key="1">
    <source>
        <dbReference type="EMBL" id="KAI3365871.1"/>
    </source>
</evidence>
<sequence>MLFTDYSSAFSTIVPSKLVTKLRDLGLNSALCDWILNFLTGRPQAVWMGSTTSSTLTLNTGAPQGCVLSPLLYSLFTHDCVATHSSNTINKFADDTTVIGLITGDDETAYREEEAERGTRPPLINGTTVERVSSFRFLGVHISEDLTWTHHTDFITKSARQQALLPPCRLRRLNMDSRILCSFYRIRYWRKQKEELLHADKERARLSGGGRKKVSLELERRLVEWIYSMRDKHNRVSRNMIKKKALEIYPSVSDGGKTFVASTGWLQRFLQRNDPSLRRPAIVAQKDLLTEKLVCFVDHIGRTVGSKGIIESDIIAMDETVVCFDIVTSSSDTQRANSEALKTRRQKESNFTVVLAAKADGTKLKPFIVFRGGEVEAMQRQNSAAVIDTSADGWMNDALTADWLRTVVGKVSATPRLLVWDSYGCHVGAAAKEELKDGYNIMTAVIPRGCAKHVQAADVMWNRPFKQSLQDAYDLWRAGDSDKEYTAGGHLKVPGRRLLVDWVVAAWNKLDEDLIRESFKVCGLSVKSDGSEDDLILCFREGQPNATGREALSRARQRSQDNRSTAAGGEEDEEERLNDDLVVLDDVEEDNDDSVEAAMSVIIQTRGEAGGGVAAHLQCPHCGHFSKSHAHQLSHMAASHPACLEGVAVGRLGNIVMYQSTARLFHCSDCFFTCRDFTKLYKHIISKHCMDEREGGGADDGSEKGEEKTGEEGEEEEKEGGKDALTPKRSSEADEEEEGEGHDEDGASQRAESGKADGEGDESVLMFDGAGYRCLICGWKNKLKALGINHVVRKHDIPKAYATQAVRRDNTAHKQMQSGGPEEEEAAGLSGELLKEEMEATAKVVRFMSNRFICLICGWKTKLKGFAISHVVRSHDVERPYSCKDCKRSFFLPSRLQQHIRAAHRPGRYACPFCCFRSHFLGGFRRHCSRCNAREEGEEGGGLVGGGRRRSGRGGGE</sequence>
<evidence type="ECO:0000313" key="2">
    <source>
        <dbReference type="Proteomes" id="UP000831701"/>
    </source>
</evidence>
<proteinExistence type="predicted"/>
<name>A0ACB8WDR4_9TELE</name>
<organism evidence="1 2">
    <name type="scientific">Scortum barcoo</name>
    <name type="common">barcoo grunter</name>
    <dbReference type="NCBI Taxonomy" id="214431"/>
    <lineage>
        <taxon>Eukaryota</taxon>
        <taxon>Metazoa</taxon>
        <taxon>Chordata</taxon>
        <taxon>Craniata</taxon>
        <taxon>Vertebrata</taxon>
        <taxon>Euteleostomi</taxon>
        <taxon>Actinopterygii</taxon>
        <taxon>Neopterygii</taxon>
        <taxon>Teleostei</taxon>
        <taxon>Neoteleostei</taxon>
        <taxon>Acanthomorphata</taxon>
        <taxon>Eupercaria</taxon>
        <taxon>Centrarchiformes</taxon>
        <taxon>Terapontoidei</taxon>
        <taxon>Terapontidae</taxon>
        <taxon>Scortum</taxon>
    </lineage>
</organism>
<protein>
    <submittedName>
        <fullName evidence="1">Uncharacterized protein</fullName>
    </submittedName>
</protein>
<dbReference type="Proteomes" id="UP000831701">
    <property type="component" value="Chromosome 11"/>
</dbReference>
<keyword evidence="2" id="KW-1185">Reference proteome</keyword>
<accession>A0ACB8WDR4</accession>
<comment type="caution">
    <text evidence="1">The sequence shown here is derived from an EMBL/GenBank/DDBJ whole genome shotgun (WGS) entry which is preliminary data.</text>
</comment>
<gene>
    <name evidence="1" type="ORF">L3Q82_000860</name>
</gene>
<reference evidence="1" key="1">
    <citation type="submission" date="2022-04" db="EMBL/GenBank/DDBJ databases">
        <title>Jade perch genome.</title>
        <authorList>
            <person name="Chao B."/>
        </authorList>
    </citation>
    <scope>NUCLEOTIDE SEQUENCE</scope>
    <source>
        <strain evidence="1">CB-2022</strain>
    </source>
</reference>